<dbReference type="AlphaFoldDB" id="A0A0W0RV53"/>
<dbReference type="Proteomes" id="UP000054695">
    <property type="component" value="Unassembled WGS sequence"/>
</dbReference>
<accession>A0A0W0RV53</accession>
<keyword evidence="1" id="KW-0472">Membrane</keyword>
<reference evidence="2 3" key="1">
    <citation type="submission" date="2015-11" db="EMBL/GenBank/DDBJ databases">
        <title>Genomic analysis of 38 Legionella species identifies large and diverse effector repertoires.</title>
        <authorList>
            <person name="Burstein D."/>
            <person name="Amaro F."/>
            <person name="Zusman T."/>
            <person name="Lifshitz Z."/>
            <person name="Cohen O."/>
            <person name="Gilbert J.A."/>
            <person name="Pupko T."/>
            <person name="Shuman H.A."/>
            <person name="Segal G."/>
        </authorList>
    </citation>
    <scope>NUCLEOTIDE SEQUENCE [LARGE SCALE GENOMIC DNA]</scope>
    <source>
        <strain evidence="2 3">WIGA</strain>
    </source>
</reference>
<keyword evidence="3" id="KW-1185">Reference proteome</keyword>
<sequence>MPSANPVVYNYADLFSWQAELIPLELQITENSQFIKEQRQYLQSFQRQLDSLNLSISLIEQQTDMNLGIPSNAIYPRVDFYGSSMQVLNTYQLQFKLDSLLKERDALKRRMAPYERAINEAQASLHELRSRRIWLNEHIPAAQLFLQTLQENPLASVQALSNKIWDALIHYEDTHLTGLSPQVRIGLLAVRYLNQLTFYPGGYDPDYTNQIHRANYLRLCGFLWDMYLKVKQENKDAAFEKVLASLIEGTHVAQYGDLPYPMQTNYTAEAWFASNIQSMPGYFAIQEYHLPNVEEQILNNGFAFITQNTPIRPTALQKHIINAVNLIDAEVKMKKQKSEEIDYHFYGRTVLILNDVFVNPADKHAAKRLGEIAEYASGNSSVGKQVLGGLLIVFGALLISASVVSFITTFGSSSVLSAGGFALGLSLFETEFVFGIASSLAAAAGIGLTFFAGPKAMESGGRKGLSQELMDIKEGIENYGEPPAYNAMVFSYA</sequence>
<dbReference type="PATRIC" id="fig|447.4.peg.1071"/>
<comment type="caution">
    <text evidence="2">The sequence shown here is derived from an EMBL/GenBank/DDBJ whole genome shotgun (WGS) entry which is preliminary data.</text>
</comment>
<protein>
    <submittedName>
        <fullName evidence="2">Uncharacterized protein</fullName>
    </submittedName>
</protein>
<dbReference type="EMBL" id="LNXU01000012">
    <property type="protein sequence ID" value="KTC75008.1"/>
    <property type="molecule type" value="Genomic_DNA"/>
</dbReference>
<keyword evidence="1" id="KW-1133">Transmembrane helix</keyword>
<proteinExistence type="predicted"/>
<name>A0A0W0RV53_LEGBO</name>
<evidence type="ECO:0000256" key="1">
    <source>
        <dbReference type="SAM" id="Phobius"/>
    </source>
</evidence>
<dbReference type="STRING" id="447.Lboz_0995"/>
<dbReference type="OrthoDB" id="5651547at2"/>
<dbReference type="RefSeq" id="WP_058458679.1">
    <property type="nucleotide sequence ID" value="NZ_CAAAIY010000004.1"/>
</dbReference>
<evidence type="ECO:0000313" key="2">
    <source>
        <dbReference type="EMBL" id="KTC75008.1"/>
    </source>
</evidence>
<feature type="transmembrane region" description="Helical" evidence="1">
    <location>
        <begin position="432"/>
        <end position="453"/>
    </location>
</feature>
<evidence type="ECO:0000313" key="3">
    <source>
        <dbReference type="Proteomes" id="UP000054695"/>
    </source>
</evidence>
<gene>
    <name evidence="2" type="ORF">Lboz_0995</name>
</gene>
<organism evidence="2 3">
    <name type="scientific">Legionella bozemanae</name>
    <name type="common">Fluoribacter bozemanae</name>
    <dbReference type="NCBI Taxonomy" id="447"/>
    <lineage>
        <taxon>Bacteria</taxon>
        <taxon>Pseudomonadati</taxon>
        <taxon>Pseudomonadota</taxon>
        <taxon>Gammaproteobacteria</taxon>
        <taxon>Legionellales</taxon>
        <taxon>Legionellaceae</taxon>
        <taxon>Legionella</taxon>
    </lineage>
</organism>
<keyword evidence="1" id="KW-0812">Transmembrane</keyword>
<feature type="transmembrane region" description="Helical" evidence="1">
    <location>
        <begin position="386"/>
        <end position="412"/>
    </location>
</feature>